<evidence type="ECO:0000313" key="1">
    <source>
        <dbReference type="EMBL" id="CAA9516830.1"/>
    </source>
</evidence>
<reference evidence="1" key="1">
    <citation type="submission" date="2020-02" db="EMBL/GenBank/DDBJ databases">
        <authorList>
            <person name="Meier V. D."/>
        </authorList>
    </citation>
    <scope>NUCLEOTIDE SEQUENCE</scope>
    <source>
        <strain evidence="1">AVDCRST_MAG91</strain>
    </source>
</reference>
<accession>A0A6J4T8J6</accession>
<protein>
    <submittedName>
        <fullName evidence="1">Uncharacterized protein</fullName>
    </submittedName>
</protein>
<organism evidence="1">
    <name type="scientific">uncultured Sphingomonadaceae bacterium</name>
    <dbReference type="NCBI Taxonomy" id="169976"/>
    <lineage>
        <taxon>Bacteria</taxon>
        <taxon>Pseudomonadati</taxon>
        <taxon>Pseudomonadota</taxon>
        <taxon>Alphaproteobacteria</taxon>
        <taxon>Sphingomonadales</taxon>
        <taxon>Sphingomonadaceae</taxon>
        <taxon>environmental samples</taxon>
    </lineage>
</organism>
<proteinExistence type="predicted"/>
<name>A0A6J4T8J6_9SPHN</name>
<feature type="non-terminal residue" evidence="1">
    <location>
        <position position="1"/>
    </location>
</feature>
<dbReference type="EMBL" id="CADCVX010000360">
    <property type="protein sequence ID" value="CAA9516830.1"/>
    <property type="molecule type" value="Genomic_DNA"/>
</dbReference>
<dbReference type="AlphaFoldDB" id="A0A6J4T8J6"/>
<feature type="non-terminal residue" evidence="1">
    <location>
        <position position="53"/>
    </location>
</feature>
<sequence length="53" mass="6329">WISRRHSKIRLCLWRKGLSRALSCSGRRCRAKLLRPTRVSRCRLRPLRKVSTP</sequence>
<gene>
    <name evidence="1" type="ORF">AVDCRST_MAG91-1954</name>
</gene>